<dbReference type="RefSeq" id="WP_142188886.1">
    <property type="nucleotide sequence ID" value="NZ_VHIF01000001.1"/>
</dbReference>
<dbReference type="Proteomes" id="UP000315363">
    <property type="component" value="Unassembled WGS sequence"/>
</dbReference>
<gene>
    <name evidence="1" type="ORF">GQ41_1360</name>
</gene>
<sequence length="187" mass="21371">MKIIKTTLPYQSLLNNSEKKYDYIDSFQGAINVIDNKFTSTDIGKAFFSSGPQWVSKLFSLRNKIVSVFGLKTSGENTNREKQLQNFKCEPGEQMGLFKVFAKNENEVILGEDDKHLNFRVSLFLGPQISGTTIKHTTVSTTVEFNNWFGRLYFIPVRPFHKLIVPTMLKGIIKEMEKKNGQHNVAK</sequence>
<proteinExistence type="predicted"/>
<comment type="caution">
    <text evidence="1">The sequence shown here is derived from an EMBL/GenBank/DDBJ whole genome shotgun (WGS) entry which is preliminary data.</text>
</comment>
<accession>A0ABY3A9C3</accession>
<keyword evidence="2" id="KW-1185">Reference proteome</keyword>
<protein>
    <submittedName>
        <fullName evidence="1">Uncharacterized protein DUF2867</fullName>
    </submittedName>
</protein>
<evidence type="ECO:0000313" key="1">
    <source>
        <dbReference type="EMBL" id="TQO36774.1"/>
    </source>
</evidence>
<dbReference type="Pfam" id="PF11066">
    <property type="entry name" value="DUF2867"/>
    <property type="match status" value="1"/>
</dbReference>
<reference evidence="1 2" key="1">
    <citation type="submission" date="2019-06" db="EMBL/GenBank/DDBJ databases">
        <title>A large-scale integrated study on North Sea by COGITO (Coastal Microbe Genomic &amp; Taxonomic Observatory).</title>
        <authorList>
            <person name="Teeling H."/>
        </authorList>
    </citation>
    <scope>NUCLEOTIDE SEQUENCE [LARGE SCALE GENOMIC DNA]</scope>
    <source>
        <strain evidence="1 2">MAR_2009_79</strain>
    </source>
</reference>
<evidence type="ECO:0000313" key="2">
    <source>
        <dbReference type="Proteomes" id="UP000315363"/>
    </source>
</evidence>
<dbReference type="InterPro" id="IPR021295">
    <property type="entry name" value="DUF2867"/>
</dbReference>
<name>A0ABY3A9C3_9FLAO</name>
<dbReference type="EMBL" id="VHIF01000001">
    <property type="protein sequence ID" value="TQO36774.1"/>
    <property type="molecule type" value="Genomic_DNA"/>
</dbReference>
<organism evidence="1 2">
    <name type="scientific">Arenibacter algicola</name>
    <dbReference type="NCBI Taxonomy" id="616991"/>
    <lineage>
        <taxon>Bacteria</taxon>
        <taxon>Pseudomonadati</taxon>
        <taxon>Bacteroidota</taxon>
        <taxon>Flavobacteriia</taxon>
        <taxon>Flavobacteriales</taxon>
        <taxon>Flavobacteriaceae</taxon>
        <taxon>Arenibacter</taxon>
    </lineage>
</organism>